<dbReference type="SMART" id="SM00212">
    <property type="entry name" value="UBCc"/>
    <property type="match status" value="1"/>
</dbReference>
<feature type="region of interest" description="Disordered" evidence="4">
    <location>
        <begin position="434"/>
        <end position="473"/>
    </location>
</feature>
<sequence length="625" mass="70432">MTLPAAQRTFMKDLQQLYRTIDASTDGQASIVGIDEMTVKVSLRPKAGYNAHAEFLVTIECCVTYPKTCPNVIFNTPIFHPNIDPSSGTVCISILDDWQSCYSLLDLVKAFLYLIDHPNFDAPYGDFGIPEASTHLARNSARLLAGFPVNGLHFPPNSAWVEWARANGCLPNEKEEELEEVVVEAYKNEDFDQKGDKEIYGPANTAASDDEKSNIATSYASSDTTSDTVPSFAKIRYLHDPNGEDISWGPYGTCWLEYEVKSQRILIWPPSNDTKFDDFTVFFFIEFLGTIHHRFDLGENYSTLFIGNVLHECQSHPESRQTSSDCPWYAFQRLREFSYHSPISYDSSLNLSDIFEDKETPMHDLTADFCPWSELDGKGINALFDGLFFEDSRNRGNFTCFLDEDGDGDDSIGRLFDTCLPSYKEFDMEPDELSGTEFQSVSSNQLTKSPSESEVSLTEEQGSAVNEPDNARQKAFSSASSTTYRDIAMPCVPITECPDCRCDYRRLSGPIDAGLAPLRKWILRQTRWPFRFAPQQNVDPSMTGIQVLPWRASSGRMMSDVCQFCAKNQNVSNLVLLDPMVSHLVREISCNALYVYAISLKSSDFVTCYHVQFIDWLSAFHGCVM</sequence>
<evidence type="ECO:0000313" key="7">
    <source>
        <dbReference type="Proteomes" id="UP000282613"/>
    </source>
</evidence>
<protein>
    <submittedName>
        <fullName evidence="8">UBIQUITIN_CONJUGAT_2 domain-containing protein</fullName>
    </submittedName>
</protein>
<dbReference type="InterPro" id="IPR016135">
    <property type="entry name" value="UBQ-conjugating_enzyme/RWD"/>
</dbReference>
<dbReference type="Proteomes" id="UP000282613">
    <property type="component" value="Unassembled WGS sequence"/>
</dbReference>
<keyword evidence="1" id="KW-0808">Transferase</keyword>
<feature type="active site" description="Glycyl thioester intermediate" evidence="3">
    <location>
        <position position="91"/>
    </location>
</feature>
<reference evidence="8" key="1">
    <citation type="submission" date="2017-02" db="UniProtKB">
        <authorList>
            <consortium name="WormBaseParasite"/>
        </authorList>
    </citation>
    <scope>IDENTIFICATION</scope>
</reference>
<name>A0A0R3VYK6_TAEAS</name>
<dbReference type="WBParaSite" id="TASK_0000250001-mRNA-1">
    <property type="protein sequence ID" value="TASK_0000250001-mRNA-1"/>
    <property type="gene ID" value="TASK_0000250001"/>
</dbReference>
<dbReference type="OrthoDB" id="9978460at2759"/>
<dbReference type="PROSITE" id="PS50127">
    <property type="entry name" value="UBC_2"/>
    <property type="match status" value="1"/>
</dbReference>
<dbReference type="AlphaFoldDB" id="A0A0R3VYK6"/>
<evidence type="ECO:0000256" key="1">
    <source>
        <dbReference type="ARBA" id="ARBA00022679"/>
    </source>
</evidence>
<evidence type="ECO:0000313" key="8">
    <source>
        <dbReference type="WBParaSite" id="TASK_0000250001-mRNA-1"/>
    </source>
</evidence>
<keyword evidence="7" id="KW-1185">Reference proteome</keyword>
<reference evidence="6 7" key="2">
    <citation type="submission" date="2018-11" db="EMBL/GenBank/DDBJ databases">
        <authorList>
            <consortium name="Pathogen Informatics"/>
        </authorList>
    </citation>
    <scope>NUCLEOTIDE SEQUENCE [LARGE SCALE GENOMIC DNA]</scope>
</reference>
<gene>
    <name evidence="6" type="ORF">TASK_LOCUS2501</name>
</gene>
<proteinExistence type="predicted"/>
<dbReference type="SUPFAM" id="SSF54495">
    <property type="entry name" value="UBC-like"/>
    <property type="match status" value="1"/>
</dbReference>
<dbReference type="GO" id="GO:0016740">
    <property type="term" value="F:transferase activity"/>
    <property type="evidence" value="ECO:0007669"/>
    <property type="project" value="UniProtKB-KW"/>
</dbReference>
<dbReference type="STRING" id="60517.A0A0R3VYK6"/>
<feature type="compositionally biased region" description="Polar residues" evidence="4">
    <location>
        <begin position="436"/>
        <end position="464"/>
    </location>
</feature>
<evidence type="ECO:0000313" key="6">
    <source>
        <dbReference type="EMBL" id="VDK25389.1"/>
    </source>
</evidence>
<evidence type="ECO:0000256" key="3">
    <source>
        <dbReference type="PROSITE-ProRule" id="PRU10133"/>
    </source>
</evidence>
<dbReference type="InterPro" id="IPR000608">
    <property type="entry name" value="UBC"/>
</dbReference>
<keyword evidence="2" id="KW-0833">Ubl conjugation pathway</keyword>
<accession>A0A0R3VYK6</accession>
<dbReference type="Gene3D" id="3.10.110.10">
    <property type="entry name" value="Ubiquitin Conjugating Enzyme"/>
    <property type="match status" value="1"/>
</dbReference>
<organism evidence="8">
    <name type="scientific">Taenia asiatica</name>
    <name type="common">Asian tapeworm</name>
    <dbReference type="NCBI Taxonomy" id="60517"/>
    <lineage>
        <taxon>Eukaryota</taxon>
        <taxon>Metazoa</taxon>
        <taxon>Spiralia</taxon>
        <taxon>Lophotrochozoa</taxon>
        <taxon>Platyhelminthes</taxon>
        <taxon>Cestoda</taxon>
        <taxon>Eucestoda</taxon>
        <taxon>Cyclophyllidea</taxon>
        <taxon>Taeniidae</taxon>
        <taxon>Taenia</taxon>
    </lineage>
</organism>
<evidence type="ECO:0000256" key="2">
    <source>
        <dbReference type="ARBA" id="ARBA00022786"/>
    </source>
</evidence>
<dbReference type="EMBL" id="UYRS01001849">
    <property type="protein sequence ID" value="VDK25389.1"/>
    <property type="molecule type" value="Genomic_DNA"/>
</dbReference>
<dbReference type="PANTHER" id="PTHR24068">
    <property type="entry name" value="UBIQUITIN-CONJUGATING ENZYME E2"/>
    <property type="match status" value="1"/>
</dbReference>
<dbReference type="PROSITE" id="PS00183">
    <property type="entry name" value="UBC_1"/>
    <property type="match status" value="1"/>
</dbReference>
<dbReference type="CDD" id="cd23794">
    <property type="entry name" value="UBCc_UBE2F_UBE2M"/>
    <property type="match status" value="1"/>
</dbReference>
<feature type="domain" description="UBC core" evidence="5">
    <location>
        <begin position="5"/>
        <end position="156"/>
    </location>
</feature>
<dbReference type="Pfam" id="PF00179">
    <property type="entry name" value="UQ_con"/>
    <property type="match status" value="1"/>
</dbReference>
<evidence type="ECO:0000256" key="4">
    <source>
        <dbReference type="SAM" id="MobiDB-lite"/>
    </source>
</evidence>
<evidence type="ECO:0000259" key="5">
    <source>
        <dbReference type="PROSITE" id="PS50127"/>
    </source>
</evidence>
<dbReference type="InterPro" id="IPR023313">
    <property type="entry name" value="UBQ-conjugating_AS"/>
</dbReference>